<reference evidence="1" key="2">
    <citation type="journal article" date="2015" name="Data Brief">
        <title>Shoot transcriptome of the giant reed, Arundo donax.</title>
        <authorList>
            <person name="Barrero R.A."/>
            <person name="Guerrero F.D."/>
            <person name="Moolhuijzen P."/>
            <person name="Goolsby J.A."/>
            <person name="Tidwell J."/>
            <person name="Bellgard S.E."/>
            <person name="Bellgard M.I."/>
        </authorList>
    </citation>
    <scope>NUCLEOTIDE SEQUENCE</scope>
    <source>
        <tissue evidence="1">Shoot tissue taken approximately 20 cm above the soil surface</tissue>
    </source>
</reference>
<name>A0A0A9DPE3_ARUDO</name>
<protein>
    <submittedName>
        <fullName evidence="1">Uncharacterized protein</fullName>
    </submittedName>
</protein>
<dbReference type="AlphaFoldDB" id="A0A0A9DPE3"/>
<organism evidence="1">
    <name type="scientific">Arundo donax</name>
    <name type="common">Giant reed</name>
    <name type="synonym">Donax arundinaceus</name>
    <dbReference type="NCBI Taxonomy" id="35708"/>
    <lineage>
        <taxon>Eukaryota</taxon>
        <taxon>Viridiplantae</taxon>
        <taxon>Streptophyta</taxon>
        <taxon>Embryophyta</taxon>
        <taxon>Tracheophyta</taxon>
        <taxon>Spermatophyta</taxon>
        <taxon>Magnoliopsida</taxon>
        <taxon>Liliopsida</taxon>
        <taxon>Poales</taxon>
        <taxon>Poaceae</taxon>
        <taxon>PACMAD clade</taxon>
        <taxon>Arundinoideae</taxon>
        <taxon>Arundineae</taxon>
        <taxon>Arundo</taxon>
    </lineage>
</organism>
<dbReference type="EMBL" id="GBRH01208239">
    <property type="protein sequence ID" value="JAD89656.1"/>
    <property type="molecule type" value="Transcribed_RNA"/>
</dbReference>
<proteinExistence type="predicted"/>
<evidence type="ECO:0000313" key="1">
    <source>
        <dbReference type="EMBL" id="JAD89656.1"/>
    </source>
</evidence>
<sequence>MDGSPCSESWFRPQSNRIFASLCSIELKIVVDSLLRCATNPVYPSMV</sequence>
<accession>A0A0A9DPE3</accession>
<reference evidence="1" key="1">
    <citation type="submission" date="2014-09" db="EMBL/GenBank/DDBJ databases">
        <authorList>
            <person name="Magalhaes I.L.F."/>
            <person name="Oliveira U."/>
            <person name="Santos F.R."/>
            <person name="Vidigal T.H.D.A."/>
            <person name="Brescovit A.D."/>
            <person name="Santos A.J."/>
        </authorList>
    </citation>
    <scope>NUCLEOTIDE SEQUENCE</scope>
    <source>
        <tissue evidence="1">Shoot tissue taken approximately 20 cm above the soil surface</tissue>
    </source>
</reference>